<dbReference type="InterPro" id="IPR016135">
    <property type="entry name" value="UBQ-conjugating_enzyme/RWD"/>
</dbReference>
<dbReference type="PANTHER" id="PTHR24067">
    <property type="entry name" value="UBIQUITIN-CONJUGATING ENZYME E2"/>
    <property type="match status" value="1"/>
</dbReference>
<dbReference type="PROSITE" id="PS50127">
    <property type="entry name" value="UBC_2"/>
    <property type="match status" value="1"/>
</dbReference>
<dbReference type="InterPro" id="IPR000608">
    <property type="entry name" value="UBC"/>
</dbReference>
<sequence length="150" mass="16306">MSANIAAAAAAATASARPNKQVVLIQRQLEILRQKPLSFVQNLNTEQHDGTNEVTGIMTGPENSPYAGNQFNFILRFPPEYPFKPPAVHFTSAINHPNISSKDGFACDDVLMGTWNTKMDLIDVLNGTHSLLANPNYDKPVDSVPSSGQQ</sequence>
<dbReference type="CDD" id="cd00195">
    <property type="entry name" value="UBCc_UEV"/>
    <property type="match status" value="1"/>
</dbReference>
<evidence type="ECO:0000313" key="3">
    <source>
        <dbReference type="EMBL" id="CAF0956409.1"/>
    </source>
</evidence>
<accession>A0A814DLD2</accession>
<dbReference type="InterPro" id="IPR050113">
    <property type="entry name" value="Ub_conjugating_enzyme"/>
</dbReference>
<proteinExistence type="predicted"/>
<dbReference type="Proteomes" id="UP000663852">
    <property type="component" value="Unassembled WGS sequence"/>
</dbReference>
<organism evidence="3 4">
    <name type="scientific">Adineta ricciae</name>
    <name type="common">Rotifer</name>
    <dbReference type="NCBI Taxonomy" id="249248"/>
    <lineage>
        <taxon>Eukaryota</taxon>
        <taxon>Metazoa</taxon>
        <taxon>Spiralia</taxon>
        <taxon>Gnathifera</taxon>
        <taxon>Rotifera</taxon>
        <taxon>Eurotatoria</taxon>
        <taxon>Bdelloidea</taxon>
        <taxon>Adinetida</taxon>
        <taxon>Adinetidae</taxon>
        <taxon>Adineta</taxon>
    </lineage>
</organism>
<dbReference type="EMBL" id="CAJNOR010000592">
    <property type="protein sequence ID" value="CAF0956409.1"/>
    <property type="molecule type" value="Genomic_DNA"/>
</dbReference>
<dbReference type="Gene3D" id="3.10.110.10">
    <property type="entry name" value="Ubiquitin Conjugating Enzyme"/>
    <property type="match status" value="1"/>
</dbReference>
<keyword evidence="4" id="KW-1185">Reference proteome</keyword>
<dbReference type="AlphaFoldDB" id="A0A814DLD2"/>
<evidence type="ECO:0000259" key="1">
    <source>
        <dbReference type="PROSITE" id="PS50127"/>
    </source>
</evidence>
<dbReference type="Pfam" id="PF00179">
    <property type="entry name" value="UQ_con"/>
    <property type="match status" value="1"/>
</dbReference>
<dbReference type="Proteomes" id="UP000663828">
    <property type="component" value="Unassembled WGS sequence"/>
</dbReference>
<gene>
    <name evidence="2" type="ORF">EDS130_LOCUS12359</name>
    <name evidence="3" type="ORF">XAT740_LOCUS10945</name>
</gene>
<reference evidence="3" key="1">
    <citation type="submission" date="2021-02" db="EMBL/GenBank/DDBJ databases">
        <authorList>
            <person name="Nowell W R."/>
        </authorList>
    </citation>
    <scope>NUCLEOTIDE SEQUENCE</scope>
</reference>
<evidence type="ECO:0000313" key="4">
    <source>
        <dbReference type="Proteomes" id="UP000663828"/>
    </source>
</evidence>
<dbReference type="SMART" id="SM00212">
    <property type="entry name" value="UBCc"/>
    <property type="match status" value="1"/>
</dbReference>
<protein>
    <recommendedName>
        <fullName evidence="1">UBC core domain-containing protein</fullName>
    </recommendedName>
</protein>
<comment type="caution">
    <text evidence="3">The sequence shown here is derived from an EMBL/GenBank/DDBJ whole genome shotgun (WGS) entry which is preliminary data.</text>
</comment>
<dbReference type="EMBL" id="CAJNOJ010000046">
    <property type="protein sequence ID" value="CAF0951428.1"/>
    <property type="molecule type" value="Genomic_DNA"/>
</dbReference>
<dbReference type="OrthoDB" id="10069349at2759"/>
<dbReference type="SUPFAM" id="SSF54495">
    <property type="entry name" value="UBC-like"/>
    <property type="match status" value="1"/>
</dbReference>
<name>A0A814DLD2_ADIRI</name>
<feature type="domain" description="UBC core" evidence="1">
    <location>
        <begin position="20"/>
        <end position="150"/>
    </location>
</feature>
<evidence type="ECO:0000313" key="2">
    <source>
        <dbReference type="EMBL" id="CAF0951428.1"/>
    </source>
</evidence>